<dbReference type="PROSITE" id="PS50240">
    <property type="entry name" value="TRYPSIN_DOM"/>
    <property type="match status" value="1"/>
</dbReference>
<dbReference type="Gene3D" id="4.10.400.10">
    <property type="entry name" value="Low-density Lipoprotein Receptor"/>
    <property type="match status" value="7"/>
</dbReference>
<dbReference type="GO" id="GO:0016020">
    <property type="term" value="C:membrane"/>
    <property type="evidence" value="ECO:0007669"/>
    <property type="project" value="UniProtKB-SubCell"/>
</dbReference>
<keyword evidence="3 16" id="KW-0812">Transmembrane</keyword>
<evidence type="ECO:0000256" key="7">
    <source>
        <dbReference type="ARBA" id="ARBA00022825"/>
    </source>
</evidence>
<sequence length="876" mass="94526">MRSQGQEGLLYPGPQQPTGFANPAYQPDPSLQASHSGGAGYGDPAHAPGTGVYVIPVGQPPGYPPQHPSQYPPQHPPQYAHQYPPQHPPQHQPQHPPQHPPRYGENRVGPSTGTAWQGSGKSRSGCSKTAIIVTVVVVTLVIVIALAVSLGVLFANKAAEPLVETHLYRGSLRITSRTYTPELANSGSAAFRELATEVEDGLDAKYQASDLADTYNSSTVTAFSQGSVMVEYVSRFMSTTAPNEFSVGDVVYGETDFGNLLVDPAYTIFSPMEACSSNDHQCVADGSCVPNDFVCDGMSDCPLWLGEADDEFNCGCFDWQYECDDGSCIFAEWQCDGMNDCSSGSDEFGCDLTCSPDQYTCTDETCIYGYWECDGYDDCADGIDESNCASLNCDLYQSPCADQSRCIYTSWFCDGDNDCNDASDEQNCGDIQTCEEQGLWECTDGECISPTWLCDGDSDCTNAEDEADGICGAGRTCDSAQFTCSDGSCIPTTWLCDAFNDCNGGEDENGCTEACSASEHQCTSGSCIPSYWVCDHEEDCPGGDDETADCVAPTAEPGTGGSNPDVLVDNCPGTNKFCYDSGSVGTCIEASTWCNGVTNCNHGGADELFCDCGERPVVDGSSGRKKRGGKPRIVGGQNAARGEFPSQVSLHLSGYGHVCGGSLINHNWVITAAHCVEDDPNARDWTVYLGLHIQGETTSRVQVFNVERIIYHDRYDRYRIDFDIALMQLAGTVQYDQTGYVRPICLPDDDNVFDSNSNCYISGWGTLSEGGYSADTLQDAQIPLVDWSVCNDADHYDGRITTRMLCAGYDAGGVDACQGDSGGPLICEDTDNRWYLVGVTSWGDGCARAYRPGIYADVKHFRDWIFSVIMHYENNG</sequence>
<dbReference type="SUPFAM" id="SSF57424">
    <property type="entry name" value="LDL receptor-like module"/>
    <property type="match status" value="6"/>
</dbReference>
<dbReference type="CDD" id="cd00112">
    <property type="entry name" value="LDLa"/>
    <property type="match status" value="7"/>
</dbReference>
<evidence type="ECO:0000256" key="14">
    <source>
        <dbReference type="RuleBase" id="RU363034"/>
    </source>
</evidence>
<evidence type="ECO:0000256" key="8">
    <source>
        <dbReference type="ARBA" id="ARBA00022968"/>
    </source>
</evidence>
<dbReference type="InterPro" id="IPR002172">
    <property type="entry name" value="LDrepeatLR_classA_rpt"/>
</dbReference>
<dbReference type="PROSITE" id="PS01209">
    <property type="entry name" value="LDLRA_1"/>
    <property type="match status" value="2"/>
</dbReference>
<evidence type="ECO:0000256" key="13">
    <source>
        <dbReference type="PROSITE-ProRule" id="PRU00124"/>
    </source>
</evidence>
<dbReference type="SUPFAM" id="SSF50494">
    <property type="entry name" value="Trypsin-like serine proteases"/>
    <property type="match status" value="1"/>
</dbReference>
<keyword evidence="11 13" id="KW-1015">Disulfide bond</keyword>
<dbReference type="SMART" id="SM00200">
    <property type="entry name" value="SEA"/>
    <property type="match status" value="1"/>
</dbReference>
<protein>
    <submittedName>
        <fullName evidence="20">Suppressor of tumorigenicity 14 protein-like</fullName>
    </submittedName>
</protein>
<dbReference type="PANTHER" id="PTHR24252:SF7">
    <property type="entry name" value="HYALIN"/>
    <property type="match status" value="1"/>
</dbReference>
<dbReference type="InterPro" id="IPR023415">
    <property type="entry name" value="LDLR_class-A_CS"/>
</dbReference>
<dbReference type="RefSeq" id="XP_035659005.1">
    <property type="nucleotide sequence ID" value="XM_035803112.1"/>
</dbReference>
<keyword evidence="6 14" id="KW-0378">Hydrolase</keyword>
<name>A0A9J7HG30_BRAFL</name>
<organism evidence="19 20">
    <name type="scientific">Branchiostoma floridae</name>
    <name type="common">Florida lancelet</name>
    <name type="synonym">Amphioxus</name>
    <dbReference type="NCBI Taxonomy" id="7739"/>
    <lineage>
        <taxon>Eukaryota</taxon>
        <taxon>Metazoa</taxon>
        <taxon>Chordata</taxon>
        <taxon>Cephalochordata</taxon>
        <taxon>Leptocardii</taxon>
        <taxon>Amphioxiformes</taxon>
        <taxon>Branchiostomatidae</taxon>
        <taxon>Branchiostoma</taxon>
    </lineage>
</organism>
<dbReference type="InterPro" id="IPR036055">
    <property type="entry name" value="LDL_receptor-like_sf"/>
</dbReference>
<gene>
    <name evidence="20" type="primary">LOC118404120</name>
</gene>
<dbReference type="Pfam" id="PF00057">
    <property type="entry name" value="Ldl_recept_a"/>
    <property type="match status" value="6"/>
</dbReference>
<feature type="compositionally biased region" description="Pro residues" evidence="15">
    <location>
        <begin position="85"/>
        <end position="100"/>
    </location>
</feature>
<dbReference type="PROSITE" id="PS50068">
    <property type="entry name" value="LDLRA_2"/>
    <property type="match status" value="7"/>
</dbReference>
<dbReference type="InterPro" id="IPR009003">
    <property type="entry name" value="Peptidase_S1_PA"/>
</dbReference>
<reference evidence="20" key="2">
    <citation type="submission" date="2025-08" db="UniProtKB">
        <authorList>
            <consortium name="RefSeq"/>
        </authorList>
    </citation>
    <scope>IDENTIFICATION</scope>
    <source>
        <strain evidence="20">S238N-H82</strain>
        <tissue evidence="20">Testes</tissue>
    </source>
</reference>
<dbReference type="AlphaFoldDB" id="A0A9J7HG30"/>
<feature type="disulfide bond" evidence="13">
    <location>
        <begin position="496"/>
        <end position="511"/>
    </location>
</feature>
<feature type="disulfide bond" evidence="13">
    <location>
        <begin position="442"/>
        <end position="460"/>
    </location>
</feature>
<evidence type="ECO:0000256" key="11">
    <source>
        <dbReference type="ARBA" id="ARBA00023157"/>
    </source>
</evidence>
<dbReference type="SMART" id="SM00020">
    <property type="entry name" value="Tryp_SPc"/>
    <property type="match status" value="1"/>
</dbReference>
<keyword evidence="5" id="KW-0677">Repeat</keyword>
<feature type="disulfide bond" evidence="13">
    <location>
        <begin position="477"/>
        <end position="489"/>
    </location>
</feature>
<dbReference type="InterPro" id="IPR033116">
    <property type="entry name" value="TRYPSIN_SER"/>
</dbReference>
<proteinExistence type="predicted"/>
<feature type="disulfide bond" evidence="13">
    <location>
        <begin position="373"/>
        <end position="388"/>
    </location>
</feature>
<dbReference type="CDD" id="cd00190">
    <property type="entry name" value="Tryp_SPc"/>
    <property type="match status" value="1"/>
</dbReference>
<evidence type="ECO:0000256" key="15">
    <source>
        <dbReference type="SAM" id="MobiDB-lite"/>
    </source>
</evidence>
<dbReference type="Gene3D" id="2.40.10.10">
    <property type="entry name" value="Trypsin-like serine proteases"/>
    <property type="match status" value="2"/>
</dbReference>
<dbReference type="PANTHER" id="PTHR24252">
    <property type="entry name" value="ACROSIN-RELATED"/>
    <property type="match status" value="1"/>
</dbReference>
<dbReference type="GO" id="GO:0004252">
    <property type="term" value="F:serine-type endopeptidase activity"/>
    <property type="evidence" value="ECO:0007669"/>
    <property type="project" value="InterPro"/>
</dbReference>
<dbReference type="FunFam" id="2.40.10.10:FF:000003">
    <property type="entry name" value="Transmembrane serine protease 3"/>
    <property type="match status" value="1"/>
</dbReference>
<dbReference type="KEGG" id="bfo:118404120"/>
<feature type="disulfide bond" evidence="13">
    <location>
        <begin position="522"/>
        <end position="540"/>
    </location>
</feature>
<reference evidence="19" key="1">
    <citation type="journal article" date="2020" name="Nat. Ecol. Evol.">
        <title>Deeply conserved synteny resolves early events in vertebrate evolution.</title>
        <authorList>
            <person name="Simakov O."/>
            <person name="Marletaz F."/>
            <person name="Yue J.X."/>
            <person name="O'Connell B."/>
            <person name="Jenkins J."/>
            <person name="Brandt A."/>
            <person name="Calef R."/>
            <person name="Tung C.H."/>
            <person name="Huang T.K."/>
            <person name="Schmutz J."/>
            <person name="Satoh N."/>
            <person name="Yu J.K."/>
            <person name="Putnam N.H."/>
            <person name="Green R.E."/>
            <person name="Rokhsar D.S."/>
        </authorList>
    </citation>
    <scope>NUCLEOTIDE SEQUENCE [LARGE SCALE GENOMIC DNA]</scope>
    <source>
        <strain evidence="19">S238N-H82</strain>
    </source>
</reference>
<feature type="disulfide bond" evidence="13">
    <location>
        <begin position="361"/>
        <end position="379"/>
    </location>
</feature>
<evidence type="ECO:0000256" key="9">
    <source>
        <dbReference type="ARBA" id="ARBA00022989"/>
    </source>
</evidence>
<dbReference type="OrthoDB" id="6380398at2759"/>
<keyword evidence="4" id="KW-0732">Signal</keyword>
<evidence type="ECO:0000256" key="1">
    <source>
        <dbReference type="ARBA" id="ARBA00004606"/>
    </source>
</evidence>
<dbReference type="SMART" id="SM00192">
    <property type="entry name" value="LDLa"/>
    <property type="match status" value="8"/>
</dbReference>
<dbReference type="FunFam" id="4.10.400.10:FF:000034">
    <property type="entry name" value="Low-density lipoprotein receptor-related protein 2"/>
    <property type="match status" value="1"/>
</dbReference>
<evidence type="ECO:0000256" key="12">
    <source>
        <dbReference type="ARBA" id="ARBA00023180"/>
    </source>
</evidence>
<evidence type="ECO:0000256" key="3">
    <source>
        <dbReference type="ARBA" id="ARBA00022692"/>
    </source>
</evidence>
<feature type="disulfide bond" evidence="13">
    <location>
        <begin position="515"/>
        <end position="527"/>
    </location>
</feature>
<dbReference type="InterPro" id="IPR018114">
    <property type="entry name" value="TRYPSIN_HIS"/>
</dbReference>
<evidence type="ECO:0000256" key="16">
    <source>
        <dbReference type="SAM" id="Phobius"/>
    </source>
</evidence>
<keyword evidence="8" id="KW-0735">Signal-anchor</keyword>
<comment type="caution">
    <text evidence="13">Lacks conserved residue(s) required for the propagation of feature annotation.</text>
</comment>
<evidence type="ECO:0000313" key="20">
    <source>
        <dbReference type="RefSeq" id="XP_035659005.1"/>
    </source>
</evidence>
<feature type="domain" description="Peptidase S1" evidence="18">
    <location>
        <begin position="633"/>
        <end position="870"/>
    </location>
</feature>
<dbReference type="GO" id="GO:0006508">
    <property type="term" value="P:proteolysis"/>
    <property type="evidence" value="ECO:0007669"/>
    <property type="project" value="UniProtKB-KW"/>
</dbReference>
<evidence type="ECO:0000259" key="17">
    <source>
        <dbReference type="PROSITE" id="PS50024"/>
    </source>
</evidence>
<dbReference type="InterPro" id="IPR001254">
    <property type="entry name" value="Trypsin_dom"/>
</dbReference>
<evidence type="ECO:0000256" key="6">
    <source>
        <dbReference type="ARBA" id="ARBA00022801"/>
    </source>
</evidence>
<dbReference type="Gene3D" id="3.30.70.960">
    <property type="entry name" value="SEA domain"/>
    <property type="match status" value="1"/>
</dbReference>
<evidence type="ECO:0000313" key="19">
    <source>
        <dbReference type="Proteomes" id="UP000001554"/>
    </source>
</evidence>
<comment type="subcellular location">
    <subcellularLocation>
        <location evidence="1">Membrane</location>
        <topology evidence="1">Single-pass type II membrane protein</topology>
    </subcellularLocation>
</comment>
<dbReference type="InterPro" id="IPR036364">
    <property type="entry name" value="SEA_dom_sf"/>
</dbReference>
<dbReference type="InterPro" id="IPR043504">
    <property type="entry name" value="Peptidase_S1_PA_chymotrypsin"/>
</dbReference>
<feature type="transmembrane region" description="Helical" evidence="16">
    <location>
        <begin position="130"/>
        <end position="155"/>
    </location>
</feature>
<feature type="domain" description="SEA" evidence="17">
    <location>
        <begin position="164"/>
        <end position="274"/>
    </location>
</feature>
<evidence type="ECO:0000259" key="18">
    <source>
        <dbReference type="PROSITE" id="PS50240"/>
    </source>
</evidence>
<keyword evidence="7 14" id="KW-0720">Serine protease</keyword>
<dbReference type="InterPro" id="IPR000082">
    <property type="entry name" value="SEA_dom"/>
</dbReference>
<evidence type="ECO:0000256" key="2">
    <source>
        <dbReference type="ARBA" id="ARBA00022670"/>
    </source>
</evidence>
<feature type="disulfide bond" evidence="13">
    <location>
        <begin position="354"/>
        <end position="366"/>
    </location>
</feature>
<keyword evidence="9 16" id="KW-1133">Transmembrane helix</keyword>
<keyword evidence="19" id="KW-1185">Reference proteome</keyword>
<accession>A0A9J7HG30</accession>
<feature type="region of interest" description="Disordered" evidence="15">
    <location>
        <begin position="1"/>
        <end position="124"/>
    </location>
</feature>
<feature type="compositionally biased region" description="Polar residues" evidence="15">
    <location>
        <begin position="109"/>
        <end position="124"/>
    </location>
</feature>
<dbReference type="Pfam" id="PF01390">
    <property type="entry name" value="SEA"/>
    <property type="match status" value="1"/>
</dbReference>
<feature type="disulfide bond" evidence="13">
    <location>
        <begin position="484"/>
        <end position="502"/>
    </location>
</feature>
<dbReference type="PRINTS" id="PR00261">
    <property type="entry name" value="LDLRECEPTOR"/>
</dbReference>
<keyword evidence="12" id="KW-0325">Glycoprotein</keyword>
<evidence type="ECO:0000256" key="4">
    <source>
        <dbReference type="ARBA" id="ARBA00022729"/>
    </source>
</evidence>
<evidence type="ECO:0000256" key="10">
    <source>
        <dbReference type="ARBA" id="ARBA00023136"/>
    </source>
</evidence>
<evidence type="ECO:0000256" key="5">
    <source>
        <dbReference type="ARBA" id="ARBA00022737"/>
    </source>
</evidence>
<feature type="compositionally biased region" description="Pro residues" evidence="15">
    <location>
        <begin position="58"/>
        <end position="76"/>
    </location>
</feature>
<dbReference type="PROSITE" id="PS00135">
    <property type="entry name" value="TRYPSIN_SER"/>
    <property type="match status" value="1"/>
</dbReference>
<dbReference type="GeneID" id="118404120"/>
<feature type="disulfide bond" evidence="13">
    <location>
        <begin position="413"/>
        <end position="428"/>
    </location>
</feature>
<dbReference type="SUPFAM" id="SSF82671">
    <property type="entry name" value="SEA domain"/>
    <property type="match status" value="1"/>
</dbReference>
<dbReference type="Proteomes" id="UP000001554">
    <property type="component" value="Chromosome 17"/>
</dbReference>
<feature type="disulfide bond" evidence="13">
    <location>
        <begin position="323"/>
        <end position="341"/>
    </location>
</feature>
<feature type="disulfide bond" evidence="13">
    <location>
        <begin position="335"/>
        <end position="350"/>
    </location>
</feature>
<dbReference type="Pfam" id="PF00089">
    <property type="entry name" value="Trypsin"/>
    <property type="match status" value="1"/>
</dbReference>
<feature type="disulfide bond" evidence="13">
    <location>
        <begin position="316"/>
        <end position="328"/>
    </location>
</feature>
<keyword evidence="2 14" id="KW-0645">Protease</keyword>
<dbReference type="PROSITE" id="PS00134">
    <property type="entry name" value="TRYPSIN_HIS"/>
    <property type="match status" value="1"/>
</dbReference>
<keyword evidence="10 16" id="KW-0472">Membrane</keyword>
<dbReference type="OMA" id="CIEASTW"/>
<dbReference type="PROSITE" id="PS50024">
    <property type="entry name" value="SEA"/>
    <property type="match status" value="1"/>
</dbReference>